<feature type="domain" description="DUF7344" evidence="2">
    <location>
        <begin position="207"/>
        <end position="286"/>
    </location>
</feature>
<dbReference type="EMBL" id="FNBK01000020">
    <property type="protein sequence ID" value="SDG26422.1"/>
    <property type="molecule type" value="Genomic_DNA"/>
</dbReference>
<dbReference type="STRING" id="660518.SAMN05216218_12025"/>
<evidence type="ECO:0000313" key="3">
    <source>
        <dbReference type="EMBL" id="SDG26422.1"/>
    </source>
</evidence>
<sequence>MASNAPGGTSATDAVTVRQWFVRIGVTALVLGVIVGFSIALSQYVPWEAAALTSVIVGLLGVGIPIYYRLDGVSLPESAPNERTQEPLSRVLSVLANERRRRALSVLETADGGDLSMDRLAGRIAAAENDTPVTDLADEDRRRVYVSLYQTHVPRLEQMGAVAFDDGRGTIRLTERGRALVDQMELLGEQLRERLALESADELNRLFHTLRNTRRRYTLHYLRNAGDGAVDLETLADQVAAWEQDCEPEDLTKSQRKRVYVGLFETHLNVLAEAGLVEWNPEAGEVCLTDTGEAASTHLSLVEAREDFPLDDVQWARRR</sequence>
<gene>
    <name evidence="3" type="ORF">SAMN05216218_12025</name>
</gene>
<reference evidence="4" key="1">
    <citation type="submission" date="2016-10" db="EMBL/GenBank/DDBJ databases">
        <authorList>
            <person name="Varghese N."/>
            <person name="Submissions S."/>
        </authorList>
    </citation>
    <scope>NUCLEOTIDE SEQUENCE [LARGE SCALE GENOMIC DNA]</scope>
    <source>
        <strain evidence="4">IBRC-M 10760</strain>
    </source>
</reference>
<protein>
    <recommendedName>
        <fullName evidence="2">DUF7344 domain-containing protein</fullName>
    </recommendedName>
</protein>
<keyword evidence="1" id="KW-0812">Transmembrane</keyword>
<dbReference type="OrthoDB" id="331021at2157"/>
<keyword evidence="1" id="KW-1133">Transmembrane helix</keyword>
<dbReference type="RefSeq" id="WP_092695153.1">
    <property type="nucleotide sequence ID" value="NZ_FNBK01000020.1"/>
</dbReference>
<feature type="transmembrane region" description="Helical" evidence="1">
    <location>
        <begin position="20"/>
        <end position="42"/>
    </location>
</feature>
<dbReference type="InterPro" id="IPR055768">
    <property type="entry name" value="DUF7344"/>
</dbReference>
<organism evidence="3 4">
    <name type="scientific">Halorientalis regularis</name>
    <dbReference type="NCBI Taxonomy" id="660518"/>
    <lineage>
        <taxon>Archaea</taxon>
        <taxon>Methanobacteriati</taxon>
        <taxon>Methanobacteriota</taxon>
        <taxon>Stenosarchaea group</taxon>
        <taxon>Halobacteria</taxon>
        <taxon>Halobacteriales</taxon>
        <taxon>Haloarculaceae</taxon>
        <taxon>Halorientalis</taxon>
    </lineage>
</organism>
<keyword evidence="4" id="KW-1185">Reference proteome</keyword>
<accession>A0A1G7SU60</accession>
<keyword evidence="1" id="KW-0472">Membrane</keyword>
<evidence type="ECO:0000313" key="4">
    <source>
        <dbReference type="Proteomes" id="UP000199076"/>
    </source>
</evidence>
<feature type="transmembrane region" description="Helical" evidence="1">
    <location>
        <begin position="49"/>
        <end position="68"/>
    </location>
</feature>
<evidence type="ECO:0000256" key="1">
    <source>
        <dbReference type="SAM" id="Phobius"/>
    </source>
</evidence>
<feature type="domain" description="DUF7344" evidence="2">
    <location>
        <begin position="93"/>
        <end position="172"/>
    </location>
</feature>
<dbReference type="Pfam" id="PF24035">
    <property type="entry name" value="DUF7344"/>
    <property type="match status" value="2"/>
</dbReference>
<proteinExistence type="predicted"/>
<evidence type="ECO:0000259" key="2">
    <source>
        <dbReference type="Pfam" id="PF24035"/>
    </source>
</evidence>
<name>A0A1G7SU60_9EURY</name>
<dbReference type="AlphaFoldDB" id="A0A1G7SU60"/>
<dbReference type="Proteomes" id="UP000199076">
    <property type="component" value="Unassembled WGS sequence"/>
</dbReference>